<organism evidence="3 4">
    <name type="scientific">Tothia fuscella</name>
    <dbReference type="NCBI Taxonomy" id="1048955"/>
    <lineage>
        <taxon>Eukaryota</taxon>
        <taxon>Fungi</taxon>
        <taxon>Dikarya</taxon>
        <taxon>Ascomycota</taxon>
        <taxon>Pezizomycotina</taxon>
        <taxon>Dothideomycetes</taxon>
        <taxon>Pleosporomycetidae</taxon>
        <taxon>Venturiales</taxon>
        <taxon>Cylindrosympodiaceae</taxon>
        <taxon>Tothia</taxon>
    </lineage>
</organism>
<dbReference type="Proteomes" id="UP000800235">
    <property type="component" value="Unassembled WGS sequence"/>
</dbReference>
<accession>A0A9P4TV24</accession>
<feature type="compositionally biased region" description="Low complexity" evidence="1">
    <location>
        <begin position="284"/>
        <end position="322"/>
    </location>
</feature>
<protein>
    <recommendedName>
        <fullName evidence="5">GPI anchored protein</fullName>
    </recommendedName>
</protein>
<dbReference type="OrthoDB" id="2426396at2759"/>
<comment type="caution">
    <text evidence="3">The sequence shown here is derived from an EMBL/GenBank/DDBJ whole genome shotgun (WGS) entry which is preliminary data.</text>
</comment>
<feature type="chain" id="PRO_5040382949" description="GPI anchored protein" evidence="2">
    <location>
        <begin position="25"/>
        <end position="496"/>
    </location>
</feature>
<evidence type="ECO:0000256" key="1">
    <source>
        <dbReference type="SAM" id="MobiDB-lite"/>
    </source>
</evidence>
<dbReference type="EMBL" id="MU007073">
    <property type="protein sequence ID" value="KAF2424862.1"/>
    <property type="molecule type" value="Genomic_DNA"/>
</dbReference>
<evidence type="ECO:0000313" key="4">
    <source>
        <dbReference type="Proteomes" id="UP000800235"/>
    </source>
</evidence>
<name>A0A9P4TV24_9PEZI</name>
<gene>
    <name evidence="3" type="ORF">EJ08DRAFT_411583</name>
</gene>
<dbReference type="PANTHER" id="PTHR39599">
    <property type="entry name" value="GPI-ANCHORED PROTEIN (EUROFUNG)-RELATED-RELATED"/>
    <property type="match status" value="1"/>
</dbReference>
<keyword evidence="2" id="KW-0732">Signal</keyword>
<feature type="region of interest" description="Disordered" evidence="1">
    <location>
        <begin position="284"/>
        <end position="331"/>
    </location>
</feature>
<proteinExistence type="predicted"/>
<dbReference type="AlphaFoldDB" id="A0A9P4TV24"/>
<feature type="signal peptide" evidence="2">
    <location>
        <begin position="1"/>
        <end position="24"/>
    </location>
</feature>
<sequence length="496" mass="51005">MHRILALPTSLLLLIATSPFYSLAEPQWPHNLPPDARYFPEDEVHVKKGLDAMKKLVSQNPIGARKMSGDAHEMFFLDYWQFEDMNETSILPASSATSQHQLSKRALSPEYANLTMDDNLLPPLLPHFVGEKTRNWQDLFRLYSRNNLESRAFKCPTDTRNCNSINRPHSCCGTTETCVQVDNLDAGMGDVGCCPAGGNCNGQVGACHTGQGYKSCPGSSNGGCCIPNYECEGVGCVSAGGTSTTTTTLPAVTVTTCATNWHTCAASLGGGCCSNVAECASSTSCRISSPSSTSTPTTTTSITSASPTATTTAAGAPLRPTGSTNSNNAIEPSTLTTGTTLVAICPTNYYFCSAYYRPGCCQVGLDCALSNCPDAPSSTVVSSGVTIIVPAGPLTGGSTYVTTALITGVGTTSAFRSGSCAGGWPSCGADVGGGCCPPGFACGSSCVGISGQATGTVSKLAPVGGAPSLRAGRGVEILGLLWVTFAAALGFGMVAL</sequence>
<keyword evidence="4" id="KW-1185">Reference proteome</keyword>
<reference evidence="3" key="1">
    <citation type="journal article" date="2020" name="Stud. Mycol.">
        <title>101 Dothideomycetes genomes: a test case for predicting lifestyles and emergence of pathogens.</title>
        <authorList>
            <person name="Haridas S."/>
            <person name="Albert R."/>
            <person name="Binder M."/>
            <person name="Bloem J."/>
            <person name="Labutti K."/>
            <person name="Salamov A."/>
            <person name="Andreopoulos B."/>
            <person name="Baker S."/>
            <person name="Barry K."/>
            <person name="Bills G."/>
            <person name="Bluhm B."/>
            <person name="Cannon C."/>
            <person name="Castanera R."/>
            <person name="Culley D."/>
            <person name="Daum C."/>
            <person name="Ezra D."/>
            <person name="Gonzalez J."/>
            <person name="Henrissat B."/>
            <person name="Kuo A."/>
            <person name="Liang C."/>
            <person name="Lipzen A."/>
            <person name="Lutzoni F."/>
            <person name="Magnuson J."/>
            <person name="Mondo S."/>
            <person name="Nolan M."/>
            <person name="Ohm R."/>
            <person name="Pangilinan J."/>
            <person name="Park H.-J."/>
            <person name="Ramirez L."/>
            <person name="Alfaro M."/>
            <person name="Sun H."/>
            <person name="Tritt A."/>
            <person name="Yoshinaga Y."/>
            <person name="Zwiers L.-H."/>
            <person name="Turgeon B."/>
            <person name="Goodwin S."/>
            <person name="Spatafora J."/>
            <person name="Crous P."/>
            <person name="Grigoriev I."/>
        </authorList>
    </citation>
    <scope>NUCLEOTIDE SEQUENCE</scope>
    <source>
        <strain evidence="3">CBS 130266</strain>
    </source>
</reference>
<evidence type="ECO:0000256" key="2">
    <source>
        <dbReference type="SAM" id="SignalP"/>
    </source>
</evidence>
<evidence type="ECO:0000313" key="3">
    <source>
        <dbReference type="EMBL" id="KAF2424862.1"/>
    </source>
</evidence>
<dbReference type="PANTHER" id="PTHR39599:SF2">
    <property type="entry name" value="ANCHORED PROTEIN, PUTATIVE (AFU_ORTHOLOGUE AFUA_1G09650)-RELATED"/>
    <property type="match status" value="1"/>
</dbReference>
<evidence type="ECO:0008006" key="5">
    <source>
        <dbReference type="Google" id="ProtNLM"/>
    </source>
</evidence>